<sequence length="617" mass="69781">MALPENIHEYYDLLDIHGTDETNIIAVGSHTTVLKYDGSQWQSLTSNESGYMLNSVWTSGENIYVAGDKYLALENGQWQERSDTYAPFYSIWGTVETEDAGYTNTYLYATSDSMIVKQRIGDNSFTPESLALHNTFQSIFGIDNLIYAVGDDEIMKKDKGQWTEIETSAQQEGDRYFGLWASAQNDILLCGFHGTIINMVDSEWKRMQTGTQKHLFDIWGSSEKDVYAVGESGTILRARPRNVVVNHPPNKPVAVTPVHESTLKESFDTVALESGSFSDPDGDQHYKSIWRVRRADQDYYRPGYAKSFNTEIENVGTVEMTHHTINDLMSGMKYYWQVGYMDDSDGQSSISWSDEHSFKIGNEMTEENPPSIIPGEKIEDYRMMSFPYWMKDPNILSAVQLETINTETNKIGTYLPSRGGYIEGNSLQIEPGRAYWFLSRKGLDLDVTGVPVNMSEIIEVPLWYNASTGNGWNMIGAPNNKTYLWAAISIIVYDDLGNIAAGPYNVMSKEAEKYIDSRLWEWEEGAYEDNEEEIRPYEGYWVKAKALHVSLQFPVDGFVNNASKNKSFGRWLKEMISWVTPSSLQATSSDSPPMPMGLSGGVEVSEDKCFIEVLEIK</sequence>
<dbReference type="Proteomes" id="UP000189670">
    <property type="component" value="Unassembled WGS sequence"/>
</dbReference>
<organism evidence="1 2">
    <name type="scientific">Candidatus Magnetoglobus multicellularis str. Araruama</name>
    <dbReference type="NCBI Taxonomy" id="890399"/>
    <lineage>
        <taxon>Bacteria</taxon>
        <taxon>Pseudomonadati</taxon>
        <taxon>Thermodesulfobacteriota</taxon>
        <taxon>Desulfobacteria</taxon>
        <taxon>Desulfobacterales</taxon>
        <taxon>Desulfobacteraceae</taxon>
        <taxon>Candidatus Magnetoglobus</taxon>
    </lineage>
</organism>
<evidence type="ECO:0000313" key="1">
    <source>
        <dbReference type="EMBL" id="ETR68190.1"/>
    </source>
</evidence>
<dbReference type="Gene3D" id="2.60.40.10">
    <property type="entry name" value="Immunoglobulins"/>
    <property type="match status" value="1"/>
</dbReference>
<protein>
    <submittedName>
        <fullName evidence="1">Uncharacterized protein</fullName>
    </submittedName>
</protein>
<accession>A0A1V1P037</accession>
<dbReference type="AlphaFoldDB" id="A0A1V1P037"/>
<proteinExistence type="predicted"/>
<dbReference type="EMBL" id="ATBP01001040">
    <property type="protein sequence ID" value="ETR68190.1"/>
    <property type="molecule type" value="Genomic_DNA"/>
</dbReference>
<reference evidence="2" key="1">
    <citation type="submission" date="2012-11" db="EMBL/GenBank/DDBJ databases">
        <authorList>
            <person name="Lucero-Rivera Y.E."/>
            <person name="Tovar-Ramirez D."/>
        </authorList>
    </citation>
    <scope>NUCLEOTIDE SEQUENCE [LARGE SCALE GENOMIC DNA]</scope>
    <source>
        <strain evidence="2">Araruama</strain>
    </source>
</reference>
<gene>
    <name evidence="1" type="ORF">OMM_04708</name>
</gene>
<evidence type="ECO:0000313" key="2">
    <source>
        <dbReference type="Proteomes" id="UP000189670"/>
    </source>
</evidence>
<dbReference type="InterPro" id="IPR013783">
    <property type="entry name" value="Ig-like_fold"/>
</dbReference>
<comment type="caution">
    <text evidence="1">The sequence shown here is derived from an EMBL/GenBank/DDBJ whole genome shotgun (WGS) entry which is preliminary data.</text>
</comment>
<name>A0A1V1P037_9BACT</name>